<evidence type="ECO:0000313" key="1">
    <source>
        <dbReference type="EMBL" id="QYA18783.1"/>
    </source>
</evidence>
<proteinExistence type="predicted"/>
<protein>
    <submittedName>
        <fullName evidence="1">Uncharacterized protein</fullName>
    </submittedName>
</protein>
<sequence>MERNAIPVYTPEHGIAPGDFTALYNAVGYSIGGPFCAVEGFTEVWKKIHDSPRMYHLALTLNPPQNEGWVFWNAPEANELRKGAFGDWSDSTTGGFFVRHMVEMVRMGWDATVKCHFEAAARSAAK</sequence>
<gene>
    <name evidence="1" type="ORF">KOM_12_515</name>
</gene>
<organism evidence="1">
    <name type="scientific">Clandestinovirus</name>
    <dbReference type="NCBI Taxonomy" id="2831644"/>
    <lineage>
        <taxon>Viruses</taxon>
    </lineage>
</organism>
<name>A0A8F8KUC6_9VIRU</name>
<accession>A0A8F8KUC6</accession>
<reference evidence="1" key="1">
    <citation type="submission" date="2021-06" db="EMBL/GenBank/DDBJ databases">
        <authorList>
            <person name="Rolland C."/>
        </authorList>
    </citation>
    <scope>NUCLEOTIDE SEQUENCE</scope>
    <source>
        <strain evidence="1">347.936635</strain>
    </source>
</reference>
<dbReference type="EMBL" id="MZ420154">
    <property type="protein sequence ID" value="QYA18783.1"/>
    <property type="molecule type" value="Genomic_DNA"/>
</dbReference>